<dbReference type="AlphaFoldDB" id="A0A498CNL2"/>
<dbReference type="InterPro" id="IPR050574">
    <property type="entry name" value="HPF/YfiA_ribosome-assoc"/>
</dbReference>
<dbReference type="InterPro" id="IPR034694">
    <property type="entry name" value="HPF_long/plastid"/>
</dbReference>
<reference evidence="5 6" key="1">
    <citation type="submission" date="2018-10" db="EMBL/GenBank/DDBJ databases">
        <title>Anaerotruncus faecis sp. nov., isolated from human feces.</title>
        <authorList>
            <person name="Wang Y.-J."/>
        </authorList>
    </citation>
    <scope>NUCLEOTIDE SEQUENCE [LARGE SCALE GENOMIC DNA]</scope>
    <source>
        <strain evidence="5 6">22A2-44</strain>
    </source>
</reference>
<evidence type="ECO:0000256" key="1">
    <source>
        <dbReference type="ARBA" id="ARBA00022490"/>
    </source>
</evidence>
<organism evidence="5 6">
    <name type="scientific">Anaerotruncus massiliensis</name>
    <name type="common">ex Liu et al. 2021</name>
    <dbReference type="NCBI Taxonomy" id="2321404"/>
    <lineage>
        <taxon>Bacteria</taxon>
        <taxon>Bacillati</taxon>
        <taxon>Bacillota</taxon>
        <taxon>Clostridia</taxon>
        <taxon>Eubacteriales</taxon>
        <taxon>Oscillospiraceae</taxon>
        <taxon>Anaerotruncus</taxon>
    </lineage>
</organism>
<accession>A0A498CNL2</accession>
<evidence type="ECO:0000313" key="5">
    <source>
        <dbReference type="EMBL" id="RLL12478.1"/>
    </source>
</evidence>
<dbReference type="Pfam" id="PF16321">
    <property type="entry name" value="Ribosom_S30AE_C"/>
    <property type="match status" value="1"/>
</dbReference>
<dbReference type="Gene3D" id="3.30.505.50">
    <property type="entry name" value="Sigma 54 modulation/S30EA ribosomal protein, C-terminal domain"/>
    <property type="match status" value="1"/>
</dbReference>
<dbReference type="HAMAP" id="MF_00839">
    <property type="entry name" value="HPF"/>
    <property type="match status" value="1"/>
</dbReference>
<dbReference type="GO" id="GO:0045900">
    <property type="term" value="P:negative regulation of translational elongation"/>
    <property type="evidence" value="ECO:0007669"/>
    <property type="project" value="TreeGrafter"/>
</dbReference>
<comment type="similarity">
    <text evidence="3">Belongs to the HPF/YfiA ribosome-associated protein family. Long HPF subfamily.</text>
</comment>
<comment type="function">
    <text evidence="3">Required for dimerization of active 70S ribosomes into 100S ribosomes in stationary phase; 100S ribosomes are translationally inactive and sometimes present during exponential growth.</text>
</comment>
<evidence type="ECO:0000259" key="4">
    <source>
        <dbReference type="Pfam" id="PF16321"/>
    </source>
</evidence>
<comment type="subunit">
    <text evidence="3">Interacts with 100S ribosomes.</text>
</comment>
<dbReference type="InterPro" id="IPR032528">
    <property type="entry name" value="Ribosom_S30AE_C"/>
</dbReference>
<dbReference type="GO" id="GO:0022627">
    <property type="term" value="C:cytosolic small ribosomal subunit"/>
    <property type="evidence" value="ECO:0007669"/>
    <property type="project" value="TreeGrafter"/>
</dbReference>
<protein>
    <recommendedName>
        <fullName evidence="3">Ribosome hibernation promoting factor</fullName>
        <shortName evidence="3">HPF</shortName>
    </recommendedName>
</protein>
<gene>
    <name evidence="5" type="primary">raiA</name>
    <name evidence="3" type="synonym">hpf</name>
    <name evidence="5" type="ORF">D4A47_05770</name>
</gene>
<dbReference type="InterPro" id="IPR036567">
    <property type="entry name" value="RHF-like"/>
</dbReference>
<name>A0A498CNL2_9FIRM</name>
<dbReference type="PANTHER" id="PTHR33231:SF1">
    <property type="entry name" value="30S RIBOSOMAL PROTEIN"/>
    <property type="match status" value="1"/>
</dbReference>
<proteinExistence type="inferred from homology"/>
<comment type="subcellular location">
    <subcellularLocation>
        <location evidence="3">Cytoplasm</location>
    </subcellularLocation>
</comment>
<dbReference type="Gene3D" id="3.30.160.100">
    <property type="entry name" value="Ribosome hibernation promotion factor-like"/>
    <property type="match status" value="1"/>
</dbReference>
<dbReference type="NCBIfam" id="TIGR00741">
    <property type="entry name" value="yfiA"/>
    <property type="match status" value="1"/>
</dbReference>
<dbReference type="PANTHER" id="PTHR33231">
    <property type="entry name" value="30S RIBOSOMAL PROTEIN"/>
    <property type="match status" value="1"/>
</dbReference>
<keyword evidence="6" id="KW-1185">Reference proteome</keyword>
<evidence type="ECO:0000313" key="6">
    <source>
        <dbReference type="Proteomes" id="UP000276301"/>
    </source>
</evidence>
<keyword evidence="2 3" id="KW-0810">Translation regulation</keyword>
<evidence type="ECO:0000256" key="2">
    <source>
        <dbReference type="ARBA" id="ARBA00022845"/>
    </source>
</evidence>
<dbReference type="RefSeq" id="WP_101551415.1">
    <property type="nucleotide sequence ID" value="NZ_DBFNFR010000010.1"/>
</dbReference>
<evidence type="ECO:0000256" key="3">
    <source>
        <dbReference type="HAMAP-Rule" id="MF_00839"/>
    </source>
</evidence>
<dbReference type="CDD" id="cd00552">
    <property type="entry name" value="RaiA"/>
    <property type="match status" value="1"/>
</dbReference>
<dbReference type="FunFam" id="3.30.505.50:FF:000001">
    <property type="entry name" value="Ribosome hibernation promoting factor"/>
    <property type="match status" value="1"/>
</dbReference>
<feature type="domain" description="Sigma 54 modulation/S30EA ribosomal protein C-terminal" evidence="4">
    <location>
        <begin position="120"/>
        <end position="172"/>
    </location>
</feature>
<dbReference type="GO" id="GO:0043024">
    <property type="term" value="F:ribosomal small subunit binding"/>
    <property type="evidence" value="ECO:0007669"/>
    <property type="project" value="TreeGrafter"/>
</dbReference>
<dbReference type="Proteomes" id="UP000276301">
    <property type="component" value="Unassembled WGS sequence"/>
</dbReference>
<keyword evidence="1 3" id="KW-0963">Cytoplasm</keyword>
<dbReference type="Pfam" id="PF02482">
    <property type="entry name" value="Ribosomal_S30AE"/>
    <property type="match status" value="1"/>
</dbReference>
<dbReference type="InterPro" id="IPR038416">
    <property type="entry name" value="Ribosom_S30AE_C_sf"/>
</dbReference>
<comment type="caution">
    <text evidence="5">The sequence shown here is derived from an EMBL/GenBank/DDBJ whole genome shotgun (WGS) entry which is preliminary data.</text>
</comment>
<dbReference type="SUPFAM" id="SSF69754">
    <property type="entry name" value="Ribosome binding protein Y (YfiA homologue)"/>
    <property type="match status" value="1"/>
</dbReference>
<dbReference type="EMBL" id="RCHT01000006">
    <property type="protein sequence ID" value="RLL12478.1"/>
    <property type="molecule type" value="Genomic_DNA"/>
</dbReference>
<sequence>MNITITARKTSVRDSFKERIDRKLAKLDRFFDDSANAIVTVTNEGDRETVEVTIQSRGMFYRAEKTTSDRFDSLEAVVDSLFRQIVKNKNKLGKRLRDTAFDAANVEVGEEQESEAPEYAVKRVKRFALRPMDVEEAILQMNMVGHEFFVFLNAETNEINVVYKRHNGTYGILEPTVG</sequence>
<dbReference type="InterPro" id="IPR003489">
    <property type="entry name" value="RHF/RaiA"/>
</dbReference>